<evidence type="ECO:0000256" key="4">
    <source>
        <dbReference type="ARBA" id="ARBA00023004"/>
    </source>
</evidence>
<dbReference type="Gene3D" id="1.10.150.120">
    <property type="entry name" value="[2Fe-2S]-binding domain"/>
    <property type="match status" value="1"/>
</dbReference>
<dbReference type="SUPFAM" id="SSF47741">
    <property type="entry name" value="CO dehydrogenase ISP C-domain like"/>
    <property type="match status" value="1"/>
</dbReference>
<keyword evidence="2" id="KW-0479">Metal-binding</keyword>
<gene>
    <name evidence="7" type="ORF">GCM10023322_53050</name>
</gene>
<dbReference type="InterPro" id="IPR036884">
    <property type="entry name" value="2Fe-2S-bd_dom_sf"/>
</dbReference>
<dbReference type="PROSITE" id="PS51085">
    <property type="entry name" value="2FE2S_FER_2"/>
    <property type="match status" value="1"/>
</dbReference>
<keyword evidence="3" id="KW-0560">Oxidoreductase</keyword>
<dbReference type="InterPro" id="IPR012675">
    <property type="entry name" value="Beta-grasp_dom_sf"/>
</dbReference>
<dbReference type="InterPro" id="IPR051452">
    <property type="entry name" value="Diverse_Oxidoreductases"/>
</dbReference>
<proteinExistence type="predicted"/>
<dbReference type="PANTHER" id="PTHR44379">
    <property type="entry name" value="OXIDOREDUCTASE WITH IRON-SULFUR SUBUNIT"/>
    <property type="match status" value="1"/>
</dbReference>
<keyword evidence="4" id="KW-0408">Iron</keyword>
<dbReference type="Gene3D" id="3.10.20.30">
    <property type="match status" value="1"/>
</dbReference>
<sequence>MGEPVRTRLTVNGQARELDVEPRRTLADALREDCGLTGTHLACEHGVCGACTVLVDGEAVRSCLMFAVQCDGRQVRTVEGLAAADGTPHPLQEAFSAEHALQCGFCTPGFLMLAAGALARDPSVAADPDRLRELLTSNLCRCTGYESIRRAVVRAAGELDGARHADS</sequence>
<evidence type="ECO:0000259" key="6">
    <source>
        <dbReference type="PROSITE" id="PS51085"/>
    </source>
</evidence>
<keyword evidence="5" id="KW-0411">Iron-sulfur</keyword>
<evidence type="ECO:0000256" key="5">
    <source>
        <dbReference type="ARBA" id="ARBA00023014"/>
    </source>
</evidence>
<keyword evidence="8" id="KW-1185">Reference proteome</keyword>
<dbReference type="InterPro" id="IPR036010">
    <property type="entry name" value="2Fe-2S_ferredoxin-like_sf"/>
</dbReference>
<evidence type="ECO:0000256" key="1">
    <source>
        <dbReference type="ARBA" id="ARBA00022714"/>
    </source>
</evidence>
<reference evidence="8" key="1">
    <citation type="journal article" date="2019" name="Int. J. Syst. Evol. Microbiol.">
        <title>The Global Catalogue of Microorganisms (GCM) 10K type strain sequencing project: providing services to taxonomists for standard genome sequencing and annotation.</title>
        <authorList>
            <consortium name="The Broad Institute Genomics Platform"/>
            <consortium name="The Broad Institute Genome Sequencing Center for Infectious Disease"/>
            <person name="Wu L."/>
            <person name="Ma J."/>
        </authorList>
    </citation>
    <scope>NUCLEOTIDE SEQUENCE [LARGE SCALE GENOMIC DNA]</scope>
    <source>
        <strain evidence="8">JCM 18304</strain>
    </source>
</reference>
<dbReference type="Pfam" id="PF01799">
    <property type="entry name" value="Fer2_2"/>
    <property type="match status" value="1"/>
</dbReference>
<dbReference type="CDD" id="cd00207">
    <property type="entry name" value="fer2"/>
    <property type="match status" value="1"/>
</dbReference>
<feature type="domain" description="2Fe-2S ferredoxin-type" evidence="6">
    <location>
        <begin position="5"/>
        <end position="81"/>
    </location>
</feature>
<dbReference type="PROSITE" id="PS00197">
    <property type="entry name" value="2FE2S_FER_1"/>
    <property type="match status" value="1"/>
</dbReference>
<dbReference type="PANTHER" id="PTHR44379:SF5">
    <property type="entry name" value="OXIDOREDUCTASE WITH IRON-SULFUR SUBUNIT"/>
    <property type="match status" value="1"/>
</dbReference>
<name>A0ABP9SBH3_9ACTN</name>
<comment type="caution">
    <text evidence="7">The sequence shown here is derived from an EMBL/GenBank/DDBJ whole genome shotgun (WGS) entry which is preliminary data.</text>
</comment>
<dbReference type="InterPro" id="IPR006058">
    <property type="entry name" value="2Fe2S_fd_BS"/>
</dbReference>
<accession>A0ABP9SBH3</accession>
<evidence type="ECO:0000313" key="7">
    <source>
        <dbReference type="EMBL" id="GAA5192769.1"/>
    </source>
</evidence>
<evidence type="ECO:0000256" key="2">
    <source>
        <dbReference type="ARBA" id="ARBA00022723"/>
    </source>
</evidence>
<protein>
    <submittedName>
        <fullName evidence="7">(2Fe-2S)-binding protein</fullName>
    </submittedName>
</protein>
<keyword evidence="1" id="KW-0001">2Fe-2S</keyword>
<dbReference type="Proteomes" id="UP001501570">
    <property type="component" value="Unassembled WGS sequence"/>
</dbReference>
<dbReference type="InterPro" id="IPR001041">
    <property type="entry name" value="2Fe-2S_ferredoxin-type"/>
</dbReference>
<dbReference type="EMBL" id="BAABJQ010000018">
    <property type="protein sequence ID" value="GAA5192769.1"/>
    <property type="molecule type" value="Genomic_DNA"/>
</dbReference>
<dbReference type="SUPFAM" id="SSF54292">
    <property type="entry name" value="2Fe-2S ferredoxin-like"/>
    <property type="match status" value="1"/>
</dbReference>
<dbReference type="InterPro" id="IPR002888">
    <property type="entry name" value="2Fe-2S-bd"/>
</dbReference>
<organism evidence="7 8">
    <name type="scientific">Rugosimonospora acidiphila</name>
    <dbReference type="NCBI Taxonomy" id="556531"/>
    <lineage>
        <taxon>Bacteria</taxon>
        <taxon>Bacillati</taxon>
        <taxon>Actinomycetota</taxon>
        <taxon>Actinomycetes</taxon>
        <taxon>Micromonosporales</taxon>
        <taxon>Micromonosporaceae</taxon>
        <taxon>Rugosimonospora</taxon>
    </lineage>
</organism>
<evidence type="ECO:0000256" key="3">
    <source>
        <dbReference type="ARBA" id="ARBA00023002"/>
    </source>
</evidence>
<evidence type="ECO:0000313" key="8">
    <source>
        <dbReference type="Proteomes" id="UP001501570"/>
    </source>
</evidence>
<dbReference type="Pfam" id="PF00111">
    <property type="entry name" value="Fer2"/>
    <property type="match status" value="1"/>
</dbReference>